<dbReference type="AlphaFoldDB" id="A0A7V5VFL5"/>
<keyword evidence="8" id="KW-0717">Septation</keyword>
<protein>
    <submittedName>
        <fullName evidence="11">YihA family ribosome biogenesis GTP-binding protein</fullName>
    </submittedName>
</protein>
<keyword evidence="7" id="KW-0342">GTP-binding</keyword>
<dbReference type="Pfam" id="PF01926">
    <property type="entry name" value="MMR_HSR1"/>
    <property type="match status" value="1"/>
</dbReference>
<dbReference type="PANTHER" id="PTHR11649:SF13">
    <property type="entry name" value="ENGB-TYPE G DOMAIN-CONTAINING PROTEIN"/>
    <property type="match status" value="1"/>
</dbReference>
<dbReference type="Gene3D" id="3.40.50.300">
    <property type="entry name" value="P-loop containing nucleotide triphosphate hydrolases"/>
    <property type="match status" value="1"/>
</dbReference>
<keyword evidence="6" id="KW-0460">Magnesium</keyword>
<keyword evidence="3" id="KW-0132">Cell division</keyword>
<dbReference type="PROSITE" id="PS51706">
    <property type="entry name" value="G_ENGB"/>
    <property type="match status" value="1"/>
</dbReference>
<dbReference type="InterPro" id="IPR019987">
    <property type="entry name" value="GTP-bd_ribosome_bio_YsxC"/>
</dbReference>
<name>A0A7V5VFL5_CALAY</name>
<keyword evidence="5" id="KW-0547">Nucleotide-binding</keyword>
<proteinExistence type="inferred from homology"/>
<evidence type="ECO:0000256" key="4">
    <source>
        <dbReference type="ARBA" id="ARBA00022723"/>
    </source>
</evidence>
<evidence type="ECO:0000256" key="2">
    <source>
        <dbReference type="ARBA" id="ARBA00009638"/>
    </source>
</evidence>
<accession>A0A7V5VFL5</accession>
<evidence type="ECO:0000256" key="8">
    <source>
        <dbReference type="ARBA" id="ARBA00023210"/>
    </source>
</evidence>
<organism evidence="11">
    <name type="scientific">Caldithrix abyssi</name>
    <dbReference type="NCBI Taxonomy" id="187145"/>
    <lineage>
        <taxon>Bacteria</taxon>
        <taxon>Pseudomonadati</taxon>
        <taxon>Calditrichota</taxon>
        <taxon>Calditrichia</taxon>
        <taxon>Calditrichales</taxon>
        <taxon>Calditrichaceae</taxon>
        <taxon>Caldithrix</taxon>
    </lineage>
</organism>
<keyword evidence="4" id="KW-0479">Metal-binding</keyword>
<dbReference type="EMBL" id="DRLI01000284">
    <property type="protein sequence ID" value="HHM02828.1"/>
    <property type="molecule type" value="Genomic_DNA"/>
</dbReference>
<dbReference type="SUPFAM" id="SSF52540">
    <property type="entry name" value="P-loop containing nucleoside triphosphate hydrolases"/>
    <property type="match status" value="1"/>
</dbReference>
<evidence type="ECO:0000256" key="5">
    <source>
        <dbReference type="ARBA" id="ARBA00022741"/>
    </source>
</evidence>
<evidence type="ECO:0000256" key="1">
    <source>
        <dbReference type="ARBA" id="ARBA00001946"/>
    </source>
</evidence>
<dbReference type="GO" id="GO:0005829">
    <property type="term" value="C:cytosol"/>
    <property type="evidence" value="ECO:0007669"/>
    <property type="project" value="TreeGrafter"/>
</dbReference>
<evidence type="ECO:0000256" key="6">
    <source>
        <dbReference type="ARBA" id="ARBA00022842"/>
    </source>
</evidence>
<dbReference type="GO" id="GO:0005525">
    <property type="term" value="F:GTP binding"/>
    <property type="evidence" value="ECO:0007669"/>
    <property type="project" value="UniProtKB-KW"/>
</dbReference>
<dbReference type="InterPro" id="IPR027417">
    <property type="entry name" value="P-loop_NTPase"/>
</dbReference>
<evidence type="ECO:0000256" key="3">
    <source>
        <dbReference type="ARBA" id="ARBA00022618"/>
    </source>
</evidence>
<gene>
    <name evidence="11" type="ORF">ENJ15_07415</name>
</gene>
<dbReference type="InterPro" id="IPR006073">
    <property type="entry name" value="GTP-bd"/>
</dbReference>
<dbReference type="NCBIfam" id="TIGR03598">
    <property type="entry name" value="GTPase_YsxC"/>
    <property type="match status" value="1"/>
</dbReference>
<dbReference type="InterPro" id="IPR030393">
    <property type="entry name" value="G_ENGB_dom"/>
</dbReference>
<sequence length="154" mass="17928">MINFHNVQFIKSLINLEHRPQPELMEICFIGRSNVGKSSLLNALFGTRKLVKVSSTPGKTQLVNYFMVDNRFYCVDLPGYGFARLPKKEQVKWQKMIEGYLLGNDCLKKIYLLLDARHELQTIDRQMIEWLNHYGLDYSIILSKCDKISKNALN</sequence>
<dbReference type="PANTHER" id="PTHR11649">
    <property type="entry name" value="MSS1/TRME-RELATED GTP-BINDING PROTEIN"/>
    <property type="match status" value="1"/>
</dbReference>
<feature type="non-terminal residue" evidence="11">
    <location>
        <position position="154"/>
    </location>
</feature>
<evidence type="ECO:0000256" key="7">
    <source>
        <dbReference type="ARBA" id="ARBA00023134"/>
    </source>
</evidence>
<comment type="similarity">
    <text evidence="2">Belongs to the TRAFAC class TrmE-Era-EngA-EngB-Septin-like GTPase superfamily. EngB GTPase family.</text>
</comment>
<evidence type="ECO:0000259" key="10">
    <source>
        <dbReference type="PROSITE" id="PS51706"/>
    </source>
</evidence>
<evidence type="ECO:0000313" key="11">
    <source>
        <dbReference type="EMBL" id="HHM02828.1"/>
    </source>
</evidence>
<dbReference type="HAMAP" id="MF_00321">
    <property type="entry name" value="GTPase_EngB"/>
    <property type="match status" value="1"/>
</dbReference>
<reference evidence="11" key="1">
    <citation type="journal article" date="2020" name="mSystems">
        <title>Genome- and Community-Level Interaction Insights into Carbon Utilization and Element Cycling Functions of Hydrothermarchaeota in Hydrothermal Sediment.</title>
        <authorList>
            <person name="Zhou Z."/>
            <person name="Liu Y."/>
            <person name="Xu W."/>
            <person name="Pan J."/>
            <person name="Luo Z.H."/>
            <person name="Li M."/>
        </authorList>
    </citation>
    <scope>NUCLEOTIDE SEQUENCE [LARGE SCALE GENOMIC DNA]</scope>
    <source>
        <strain evidence="11">HyVt-460</strain>
    </source>
</reference>
<dbReference type="GO" id="GO:0000917">
    <property type="term" value="P:division septum assembly"/>
    <property type="evidence" value="ECO:0007669"/>
    <property type="project" value="UniProtKB-KW"/>
</dbReference>
<dbReference type="CDD" id="cd01876">
    <property type="entry name" value="YihA_EngB"/>
    <property type="match status" value="1"/>
</dbReference>
<dbReference type="Proteomes" id="UP000885771">
    <property type="component" value="Unassembled WGS sequence"/>
</dbReference>
<comment type="caution">
    <text evidence="11">The sequence shown here is derived from an EMBL/GenBank/DDBJ whole genome shotgun (WGS) entry which is preliminary data.</text>
</comment>
<comment type="cofactor">
    <cofactor evidence="1">
        <name>Mg(2+)</name>
        <dbReference type="ChEBI" id="CHEBI:18420"/>
    </cofactor>
</comment>
<evidence type="ECO:0000256" key="9">
    <source>
        <dbReference type="ARBA" id="ARBA00023306"/>
    </source>
</evidence>
<keyword evidence="9" id="KW-0131">Cell cycle</keyword>
<dbReference type="GO" id="GO:0046872">
    <property type="term" value="F:metal ion binding"/>
    <property type="evidence" value="ECO:0007669"/>
    <property type="project" value="UniProtKB-KW"/>
</dbReference>
<feature type="domain" description="EngB-type G" evidence="10">
    <location>
        <begin position="23"/>
        <end position="154"/>
    </location>
</feature>